<dbReference type="InterPro" id="IPR027454">
    <property type="entry name" value="Histone_HNS_N"/>
</dbReference>
<dbReference type="InterPro" id="IPR054180">
    <property type="entry name" value="H-NS-like_N"/>
</dbReference>
<feature type="domain" description="DNA-binding protein H-NS-like C-terminal" evidence="6">
    <location>
        <begin position="85"/>
        <end position="131"/>
    </location>
</feature>
<keyword evidence="5" id="KW-0175">Coiled coil</keyword>
<evidence type="ECO:0000256" key="5">
    <source>
        <dbReference type="SAM" id="Coils"/>
    </source>
</evidence>
<evidence type="ECO:0000256" key="2">
    <source>
        <dbReference type="ARBA" id="ARBA00010610"/>
    </source>
</evidence>
<evidence type="ECO:0000313" key="8">
    <source>
        <dbReference type="Proteomes" id="UP001597059"/>
    </source>
</evidence>
<comment type="subcellular location">
    <subcellularLocation>
        <location evidence="1">Cytoplasm</location>
        <location evidence="1">Nucleoid</location>
    </subcellularLocation>
</comment>
<evidence type="ECO:0000256" key="4">
    <source>
        <dbReference type="ARBA" id="ARBA00023125"/>
    </source>
</evidence>
<name>A0ABW4AZ88_9GAMM</name>
<keyword evidence="4" id="KW-0238">DNA-binding</keyword>
<feature type="coiled-coil region" evidence="5">
    <location>
        <begin position="4"/>
        <end position="67"/>
    </location>
</feature>
<dbReference type="Pfam" id="PF22470">
    <property type="entry name" value="Histone_HNS_N"/>
    <property type="match status" value="1"/>
</dbReference>
<dbReference type="PANTHER" id="PTHR38097:SF2">
    <property type="entry name" value="DNA-BINDING PROTEIN STPA"/>
    <property type="match status" value="1"/>
</dbReference>
<comment type="caution">
    <text evidence="7">The sequence shown here is derived from an EMBL/GenBank/DDBJ whole genome shotgun (WGS) entry which is preliminary data.</text>
</comment>
<sequence>MSLLQELSGNKAKARAAAKELTVAQLENLIEGFNNALIKMKEDEAARQAQEAEKARQAEEIAKLIEKSGLTLEEVAALSAPRSNPTKGKIVKPKYRITWNGETHEWSGRGRTPKVFQEYFDAGNTREAAEI</sequence>
<dbReference type="SUPFAM" id="SSF81273">
    <property type="entry name" value="H-NS histone-like proteins"/>
    <property type="match status" value="1"/>
</dbReference>
<dbReference type="Gene3D" id="4.10.430.10">
    <property type="entry name" value="Histone-like protein H-NS, C-terminal domain"/>
    <property type="match status" value="1"/>
</dbReference>
<gene>
    <name evidence="7" type="ORF">ACFQ45_07975</name>
</gene>
<keyword evidence="3" id="KW-0963">Cytoplasm</keyword>
<protein>
    <submittedName>
        <fullName evidence="7">H-NS family nucleoid-associated regulatory protein</fullName>
    </submittedName>
</protein>
<evidence type="ECO:0000313" key="7">
    <source>
        <dbReference type="EMBL" id="MFD1383300.1"/>
    </source>
</evidence>
<dbReference type="Gene3D" id="1.10.287.1050">
    <property type="entry name" value="H-NS histone-like proteins"/>
    <property type="match status" value="1"/>
</dbReference>
<evidence type="ECO:0000256" key="3">
    <source>
        <dbReference type="ARBA" id="ARBA00022490"/>
    </source>
</evidence>
<dbReference type="Pfam" id="PF00816">
    <property type="entry name" value="Histone_HNS"/>
    <property type="match status" value="1"/>
</dbReference>
<dbReference type="PANTHER" id="PTHR38097">
    <property type="match status" value="1"/>
</dbReference>
<dbReference type="Proteomes" id="UP001597059">
    <property type="component" value="Unassembled WGS sequence"/>
</dbReference>
<dbReference type="InterPro" id="IPR037150">
    <property type="entry name" value="H-NS_C_dom_sf"/>
</dbReference>
<evidence type="ECO:0000259" key="6">
    <source>
        <dbReference type="SMART" id="SM00528"/>
    </source>
</evidence>
<evidence type="ECO:0000256" key="1">
    <source>
        <dbReference type="ARBA" id="ARBA00004453"/>
    </source>
</evidence>
<dbReference type="EMBL" id="JBHTMN010000009">
    <property type="protein sequence ID" value="MFD1383300.1"/>
    <property type="molecule type" value="Genomic_DNA"/>
</dbReference>
<reference evidence="8" key="1">
    <citation type="journal article" date="2019" name="Int. J. Syst. Evol. Microbiol.">
        <title>The Global Catalogue of Microorganisms (GCM) 10K type strain sequencing project: providing services to taxonomists for standard genome sequencing and annotation.</title>
        <authorList>
            <consortium name="The Broad Institute Genomics Platform"/>
            <consortium name="The Broad Institute Genome Sequencing Center for Infectious Disease"/>
            <person name="Wu L."/>
            <person name="Ma J."/>
        </authorList>
    </citation>
    <scope>NUCLEOTIDE SEQUENCE [LARGE SCALE GENOMIC DNA]</scope>
    <source>
        <strain evidence="8">JCM 30774</strain>
    </source>
</reference>
<organism evidence="7 8">
    <name type="scientific">Rhodanobacter aciditrophus</name>
    <dbReference type="NCBI Taxonomy" id="1623218"/>
    <lineage>
        <taxon>Bacteria</taxon>
        <taxon>Pseudomonadati</taxon>
        <taxon>Pseudomonadota</taxon>
        <taxon>Gammaproteobacteria</taxon>
        <taxon>Lysobacterales</taxon>
        <taxon>Rhodanobacteraceae</taxon>
        <taxon>Rhodanobacter</taxon>
    </lineage>
</organism>
<accession>A0ABW4AZ88</accession>
<dbReference type="SMART" id="SM00528">
    <property type="entry name" value="HNS"/>
    <property type="match status" value="1"/>
</dbReference>
<proteinExistence type="inferred from homology"/>
<dbReference type="RefSeq" id="WP_377366481.1">
    <property type="nucleotide sequence ID" value="NZ_JBHTMN010000009.1"/>
</dbReference>
<comment type="similarity">
    <text evidence="2">Belongs to the histone-like protein H-NS family.</text>
</comment>
<keyword evidence="8" id="KW-1185">Reference proteome</keyword>
<dbReference type="InterPro" id="IPR027444">
    <property type="entry name" value="H-NS_C_dom"/>
</dbReference>